<organism evidence="1 2">
    <name type="scientific">Paraphaeosphaeria sporulosa</name>
    <dbReference type="NCBI Taxonomy" id="1460663"/>
    <lineage>
        <taxon>Eukaryota</taxon>
        <taxon>Fungi</taxon>
        <taxon>Dikarya</taxon>
        <taxon>Ascomycota</taxon>
        <taxon>Pezizomycotina</taxon>
        <taxon>Dothideomycetes</taxon>
        <taxon>Pleosporomycetidae</taxon>
        <taxon>Pleosporales</taxon>
        <taxon>Massarineae</taxon>
        <taxon>Didymosphaeriaceae</taxon>
        <taxon>Paraphaeosphaeria</taxon>
    </lineage>
</organism>
<dbReference type="RefSeq" id="XP_018033479.1">
    <property type="nucleotide sequence ID" value="XM_018187954.1"/>
</dbReference>
<accession>A0A177C5T1</accession>
<keyword evidence="2" id="KW-1185">Reference proteome</keyword>
<proteinExistence type="predicted"/>
<dbReference type="PROSITE" id="PS51257">
    <property type="entry name" value="PROKAR_LIPOPROTEIN"/>
    <property type="match status" value="1"/>
</dbReference>
<dbReference type="AlphaFoldDB" id="A0A177C5T1"/>
<evidence type="ECO:0000313" key="1">
    <source>
        <dbReference type="EMBL" id="OAG03114.1"/>
    </source>
</evidence>
<protein>
    <submittedName>
        <fullName evidence="1">Uncharacterized protein</fullName>
    </submittedName>
</protein>
<dbReference type="Proteomes" id="UP000077069">
    <property type="component" value="Unassembled WGS sequence"/>
</dbReference>
<name>A0A177C5T1_9PLEO</name>
<dbReference type="EMBL" id="KV441555">
    <property type="protein sequence ID" value="OAG03114.1"/>
    <property type="molecule type" value="Genomic_DNA"/>
</dbReference>
<evidence type="ECO:0000313" key="2">
    <source>
        <dbReference type="Proteomes" id="UP000077069"/>
    </source>
</evidence>
<dbReference type="GeneID" id="28771440"/>
<sequence length="148" mass="16516">MSAPSSRRELWDSLHNFLVVLALFSSCRYMRKHQSRALDFTNRSVVVVTMHATIQHHSASSPASTVPAQHLLALVIPSLLPRPLPCDEWHINALTLHLLHSGVFTLVQKPADPICSVLKTSLRLLRGHHPALRVGDVHHPAACTYYRA</sequence>
<dbReference type="InParanoid" id="A0A177C5T1"/>
<reference evidence="1 2" key="1">
    <citation type="submission" date="2016-05" db="EMBL/GenBank/DDBJ databases">
        <title>Comparative analysis of secretome profiles of manganese(II)-oxidizing ascomycete fungi.</title>
        <authorList>
            <consortium name="DOE Joint Genome Institute"/>
            <person name="Zeiner C.A."/>
            <person name="Purvine S.O."/>
            <person name="Zink E.M."/>
            <person name="Wu S."/>
            <person name="Pasa-Tolic L."/>
            <person name="Chaput D.L."/>
            <person name="Haridas S."/>
            <person name="Grigoriev I.V."/>
            <person name="Santelli C.M."/>
            <person name="Hansel C.M."/>
        </authorList>
    </citation>
    <scope>NUCLEOTIDE SEQUENCE [LARGE SCALE GENOMIC DNA]</scope>
    <source>
        <strain evidence="1 2">AP3s5-JAC2a</strain>
    </source>
</reference>
<gene>
    <name evidence="1" type="ORF">CC84DRAFT_959165</name>
</gene>